<keyword evidence="3" id="KW-1185">Reference proteome</keyword>
<evidence type="ECO:0000313" key="3">
    <source>
        <dbReference type="Proteomes" id="UP001366166"/>
    </source>
</evidence>
<dbReference type="AlphaFoldDB" id="A0AAU9EFM4"/>
<evidence type="ECO:0000313" key="2">
    <source>
        <dbReference type="EMBL" id="BEQ15908.1"/>
    </source>
</evidence>
<proteinExistence type="predicted"/>
<dbReference type="Proteomes" id="UP001366166">
    <property type="component" value="Chromosome"/>
</dbReference>
<dbReference type="KEGG" id="dmp:FAK_29740"/>
<name>A0AAU9EFM4_9BACT</name>
<accession>A0AAU9EFM4</accession>
<evidence type="ECO:0000259" key="1">
    <source>
        <dbReference type="Pfam" id="PF04015"/>
    </source>
</evidence>
<dbReference type="RefSeq" id="WP_338601003.1">
    <property type="nucleotide sequence ID" value="NZ_AP028679.1"/>
</dbReference>
<protein>
    <recommendedName>
        <fullName evidence="1">DUF362 domain-containing protein</fullName>
    </recommendedName>
</protein>
<dbReference type="EMBL" id="AP028679">
    <property type="protein sequence ID" value="BEQ15908.1"/>
    <property type="molecule type" value="Genomic_DNA"/>
</dbReference>
<reference evidence="3" key="1">
    <citation type="journal article" date="2023" name="Arch. Microbiol.">
        <title>Desulfoferula mesophilus gen. nov. sp. nov., a mesophilic sulfate-reducing bacterium isolated from a brackish lake sediment.</title>
        <authorList>
            <person name="Watanabe T."/>
            <person name="Yabe T."/>
            <person name="Tsuji J.M."/>
            <person name="Fukui M."/>
        </authorList>
    </citation>
    <scope>NUCLEOTIDE SEQUENCE [LARGE SCALE GENOMIC DNA]</scope>
    <source>
        <strain evidence="3">12FAK</strain>
    </source>
</reference>
<organism evidence="2 3">
    <name type="scientific">Desulfoferula mesophila</name>
    <dbReference type="NCBI Taxonomy" id="3058419"/>
    <lineage>
        <taxon>Bacteria</taxon>
        <taxon>Pseudomonadati</taxon>
        <taxon>Thermodesulfobacteriota</taxon>
        <taxon>Desulfarculia</taxon>
        <taxon>Desulfarculales</taxon>
        <taxon>Desulfarculaceae</taxon>
        <taxon>Desulfoferula</taxon>
    </lineage>
</organism>
<dbReference type="Pfam" id="PF04015">
    <property type="entry name" value="DUF362"/>
    <property type="match status" value="1"/>
</dbReference>
<feature type="domain" description="DUF362" evidence="1">
    <location>
        <begin position="49"/>
        <end position="265"/>
    </location>
</feature>
<sequence>MSVTSAEEKTVVSLAQVPGGASAEQIMEATRRAALAVDDLAWLRPGDAVFIKPVINSGSPYPATTSPAALAAVVGLLRERGAGRVLVGDMGGVAHVRQRPGRVKGSTRKLAMQNGLAQAAQEAGAELHFFEEAGWEAFFEDRPLPGSHWKSGLMLPEVLRQVEHIVLMPRCARHALLGSTLGLKAVVGYMRFDTRLEYHHQGAAIQEMTAEANTVSTLLNKQRLVVSAADQVLATYGPDKGHVLTPEVGLVMASPSVVAHDLVSLAWLIHNRRALDPGQTNFLRDPNASPLLANLANHAVAGMLGGLGAGLSALALTPTPLERVSQDRVLAHACRILGGAPRVDPVPAGPELAPGLVDELMELVQDPALGA</sequence>
<dbReference type="InterPro" id="IPR007160">
    <property type="entry name" value="DUF362"/>
</dbReference>
<gene>
    <name evidence="2" type="ORF">FAK_29740</name>
</gene>